<dbReference type="PROSITE" id="PS00107">
    <property type="entry name" value="PROTEIN_KINASE_ATP"/>
    <property type="match status" value="1"/>
</dbReference>
<keyword evidence="6" id="KW-0723">Serine/threonine-protein kinase</keyword>
<dbReference type="GO" id="GO:0004674">
    <property type="term" value="F:protein serine/threonine kinase activity"/>
    <property type="evidence" value="ECO:0007669"/>
    <property type="project" value="UniProtKB-KW"/>
</dbReference>
<sequence>MDSILGKDLTNNTIGRQFKLIKKIGSGAFGEIYLVQSQSKSEFAMKLERSDNKHPQILFEAKLYNYLQGQDQYDKGIPKIHDQGTDGDYNYIVMDLLGQSLEELFNKNHRKLSLKSVLMLADQLIQRIEYIHSKQFIHRDIKPDNFLVGVGSKSSRLYVVDFGLAKRYITKEGHITYKEGKSLTGTARYASINTHVGLEQSRRDDLESLGYVLMYLLRGQLPWQNMKAANQKDKYKKIMEKKQETTPEQLCKGYPNELTQYLQYCRALKFEDKPDYNYLRNLFKVIFILYLLLFQEAFRKQGFEWDYKFEWIQEEITKEEKFLGTAADPKKTAEIPTNIKQINLQTIRTPLLMQYQSRLSQQASQEKKRNSSYSKNNNLNRQMTGLLAPKINNNKDRTRKY</sequence>
<dbReference type="EC" id="2.7.11.1" evidence="1"/>
<proteinExistence type="inferred from homology"/>
<feature type="binding site" evidence="5">
    <location>
        <position position="46"/>
    </location>
    <ligand>
        <name>ATP</name>
        <dbReference type="ChEBI" id="CHEBI:30616"/>
    </ligand>
</feature>
<dbReference type="InterPro" id="IPR050235">
    <property type="entry name" value="CK1_Ser-Thr_kinase"/>
</dbReference>
<dbReference type="Proteomes" id="UP000692954">
    <property type="component" value="Unassembled WGS sequence"/>
</dbReference>
<reference evidence="9" key="1">
    <citation type="submission" date="2021-01" db="EMBL/GenBank/DDBJ databases">
        <authorList>
            <consortium name="Genoscope - CEA"/>
            <person name="William W."/>
        </authorList>
    </citation>
    <scope>NUCLEOTIDE SEQUENCE</scope>
</reference>
<evidence type="ECO:0000256" key="1">
    <source>
        <dbReference type="ARBA" id="ARBA00012513"/>
    </source>
</evidence>
<evidence type="ECO:0000259" key="8">
    <source>
        <dbReference type="PROSITE" id="PS50011"/>
    </source>
</evidence>
<keyword evidence="3 5" id="KW-0067">ATP-binding</keyword>
<keyword evidence="6" id="KW-0808">Transferase</keyword>
<dbReference type="FunFam" id="1.10.510.10:FF:002885">
    <property type="entry name" value="Protein kinase, putative"/>
    <property type="match status" value="1"/>
</dbReference>
<dbReference type="PROSITE" id="PS50011">
    <property type="entry name" value="PROTEIN_KINASE_DOM"/>
    <property type="match status" value="1"/>
</dbReference>
<feature type="region of interest" description="Disordered" evidence="7">
    <location>
        <begin position="363"/>
        <end position="401"/>
    </location>
</feature>
<keyword evidence="10" id="KW-1185">Reference proteome</keyword>
<evidence type="ECO:0000256" key="6">
    <source>
        <dbReference type="RuleBase" id="RU000304"/>
    </source>
</evidence>
<keyword evidence="6" id="KW-0418">Kinase</keyword>
<feature type="compositionally biased region" description="Low complexity" evidence="7">
    <location>
        <begin position="371"/>
        <end position="380"/>
    </location>
</feature>
<evidence type="ECO:0000256" key="2">
    <source>
        <dbReference type="ARBA" id="ARBA00022741"/>
    </source>
</evidence>
<comment type="similarity">
    <text evidence="6">Belongs to the protein kinase superfamily.</text>
</comment>
<evidence type="ECO:0000256" key="3">
    <source>
        <dbReference type="ARBA" id="ARBA00022840"/>
    </source>
</evidence>
<name>A0A8S1JXK9_9CILI</name>
<dbReference type="SMART" id="SM00220">
    <property type="entry name" value="S_TKc"/>
    <property type="match status" value="1"/>
</dbReference>
<dbReference type="AlphaFoldDB" id="A0A8S1JXK9"/>
<dbReference type="OrthoDB" id="296253at2759"/>
<dbReference type="PROSITE" id="PS00108">
    <property type="entry name" value="PROTEIN_KINASE_ST"/>
    <property type="match status" value="1"/>
</dbReference>
<dbReference type="InterPro" id="IPR008271">
    <property type="entry name" value="Ser/Thr_kinase_AS"/>
</dbReference>
<evidence type="ECO:0000313" key="10">
    <source>
        <dbReference type="Proteomes" id="UP000692954"/>
    </source>
</evidence>
<dbReference type="InterPro" id="IPR017441">
    <property type="entry name" value="Protein_kinase_ATP_BS"/>
</dbReference>
<dbReference type="EMBL" id="CAJJDN010000002">
    <property type="protein sequence ID" value="CAD8047241.1"/>
    <property type="molecule type" value="Genomic_DNA"/>
</dbReference>
<evidence type="ECO:0000313" key="9">
    <source>
        <dbReference type="EMBL" id="CAD8047241.1"/>
    </source>
</evidence>
<dbReference type="Pfam" id="PF00069">
    <property type="entry name" value="Pkinase"/>
    <property type="match status" value="1"/>
</dbReference>
<organism evidence="9 10">
    <name type="scientific">Paramecium sonneborni</name>
    <dbReference type="NCBI Taxonomy" id="65129"/>
    <lineage>
        <taxon>Eukaryota</taxon>
        <taxon>Sar</taxon>
        <taxon>Alveolata</taxon>
        <taxon>Ciliophora</taxon>
        <taxon>Intramacronucleata</taxon>
        <taxon>Oligohymenophorea</taxon>
        <taxon>Peniculida</taxon>
        <taxon>Parameciidae</taxon>
        <taxon>Paramecium</taxon>
    </lineage>
</organism>
<keyword evidence="2 5" id="KW-0547">Nucleotide-binding</keyword>
<feature type="domain" description="Protein kinase" evidence="8">
    <location>
        <begin position="18"/>
        <end position="288"/>
    </location>
</feature>
<evidence type="ECO:0000256" key="7">
    <source>
        <dbReference type="SAM" id="MobiDB-lite"/>
    </source>
</evidence>
<dbReference type="PANTHER" id="PTHR11909">
    <property type="entry name" value="CASEIN KINASE-RELATED"/>
    <property type="match status" value="1"/>
</dbReference>
<evidence type="ECO:0000256" key="5">
    <source>
        <dbReference type="PROSITE-ProRule" id="PRU10141"/>
    </source>
</evidence>
<dbReference type="CDD" id="cd14016">
    <property type="entry name" value="STKc_CK1"/>
    <property type="match status" value="1"/>
</dbReference>
<dbReference type="InterPro" id="IPR000719">
    <property type="entry name" value="Prot_kinase_dom"/>
</dbReference>
<accession>A0A8S1JXK9</accession>
<comment type="caution">
    <text evidence="9">The sequence shown here is derived from an EMBL/GenBank/DDBJ whole genome shotgun (WGS) entry which is preliminary data.</text>
</comment>
<gene>
    <name evidence="9" type="ORF">PSON_ATCC_30995.1.T0020294</name>
</gene>
<evidence type="ECO:0000256" key="4">
    <source>
        <dbReference type="ARBA" id="ARBA00023860"/>
    </source>
</evidence>
<protein>
    <recommendedName>
        <fullName evidence="4">Casein kinase I</fullName>
        <ecNumber evidence="1">2.7.11.1</ecNumber>
    </recommendedName>
</protein>
<dbReference type="GO" id="GO:0005524">
    <property type="term" value="F:ATP binding"/>
    <property type="evidence" value="ECO:0007669"/>
    <property type="project" value="UniProtKB-UniRule"/>
</dbReference>